<sequence length="44" mass="4875">MPLDNEEYDMDKLFSILNKAAAIIAMLMFITGGGMALYVMIFGN</sequence>
<feature type="transmembrane region" description="Helical" evidence="1">
    <location>
        <begin position="20"/>
        <end position="41"/>
    </location>
</feature>
<organism evidence="2 3">
    <name type="scientific">Photobacterium marinum</name>
    <dbReference type="NCBI Taxonomy" id="1056511"/>
    <lineage>
        <taxon>Bacteria</taxon>
        <taxon>Pseudomonadati</taxon>
        <taxon>Pseudomonadota</taxon>
        <taxon>Gammaproteobacteria</taxon>
        <taxon>Vibrionales</taxon>
        <taxon>Vibrionaceae</taxon>
        <taxon>Photobacterium</taxon>
    </lineage>
</organism>
<proteinExistence type="predicted"/>
<name>L8JA52_9GAMM</name>
<gene>
    <name evidence="2" type="ORF">C942_00760</name>
</gene>
<dbReference type="AlphaFoldDB" id="L8JA52"/>
<keyword evidence="3" id="KW-1185">Reference proteome</keyword>
<dbReference type="EMBL" id="AMZO01000016">
    <property type="protein sequence ID" value="ELR65676.1"/>
    <property type="molecule type" value="Genomic_DNA"/>
</dbReference>
<accession>L8JA52</accession>
<evidence type="ECO:0000313" key="3">
    <source>
        <dbReference type="Proteomes" id="UP000011134"/>
    </source>
</evidence>
<evidence type="ECO:0000256" key="1">
    <source>
        <dbReference type="SAM" id="Phobius"/>
    </source>
</evidence>
<comment type="caution">
    <text evidence="2">The sequence shown here is derived from an EMBL/GenBank/DDBJ whole genome shotgun (WGS) entry which is preliminary data.</text>
</comment>
<dbReference type="PATRIC" id="fig|1056511.3.peg.2250"/>
<keyword evidence="1" id="KW-0812">Transmembrane</keyword>
<keyword evidence="1" id="KW-0472">Membrane</keyword>
<protein>
    <submittedName>
        <fullName evidence="2">Uncharacterized protein</fullName>
    </submittedName>
</protein>
<evidence type="ECO:0000313" key="2">
    <source>
        <dbReference type="EMBL" id="ELR65676.1"/>
    </source>
</evidence>
<keyword evidence="1" id="KW-1133">Transmembrane helix</keyword>
<dbReference type="Proteomes" id="UP000011134">
    <property type="component" value="Unassembled WGS sequence"/>
</dbReference>
<reference evidence="2 3" key="1">
    <citation type="submission" date="2012-12" db="EMBL/GenBank/DDBJ databases">
        <title>Genome Assembly of Photobacterium sp. AK15.</title>
        <authorList>
            <person name="Khatri I."/>
            <person name="Vaidya B."/>
            <person name="Srinivas T.N.R."/>
            <person name="Subramanian S."/>
            <person name="Pinnaka A."/>
        </authorList>
    </citation>
    <scope>NUCLEOTIDE SEQUENCE [LARGE SCALE GENOMIC DNA]</scope>
    <source>
        <strain evidence="2 3">AK15</strain>
    </source>
</reference>